<dbReference type="EMBL" id="BIFT01000002">
    <property type="protein sequence ID" value="GCE30800.1"/>
    <property type="molecule type" value="Genomic_DNA"/>
</dbReference>
<accession>A0A402BHM5</accession>
<reference evidence="3" key="1">
    <citation type="submission" date="2018-12" db="EMBL/GenBank/DDBJ databases">
        <title>Tengunoibacter tsumagoiensis gen. nov., sp. nov., Dictyobacter kobayashii sp. nov., D. alpinus sp. nov., and D. joshuensis sp. nov. and description of Dictyobacteraceae fam. nov. within the order Ktedonobacterales isolated from Tengu-no-mugimeshi.</title>
        <authorList>
            <person name="Wang C.M."/>
            <person name="Zheng Y."/>
            <person name="Sakai Y."/>
            <person name="Toyoda A."/>
            <person name="Minakuchi Y."/>
            <person name="Abe K."/>
            <person name="Yokota A."/>
            <person name="Yabe S."/>
        </authorList>
    </citation>
    <scope>NUCLEOTIDE SEQUENCE [LARGE SCALE GENOMIC DNA]</scope>
    <source>
        <strain evidence="3">Uno16</strain>
    </source>
</reference>
<feature type="transmembrane region" description="Helical" evidence="1">
    <location>
        <begin position="105"/>
        <end position="128"/>
    </location>
</feature>
<keyword evidence="3" id="KW-1185">Reference proteome</keyword>
<comment type="caution">
    <text evidence="2">The sequence shown here is derived from an EMBL/GenBank/DDBJ whole genome shotgun (WGS) entry which is preliminary data.</text>
</comment>
<gene>
    <name evidence="2" type="ORF">KDA_62840</name>
</gene>
<name>A0A402BHM5_9CHLR</name>
<evidence type="ECO:0008006" key="4">
    <source>
        <dbReference type="Google" id="ProtNLM"/>
    </source>
</evidence>
<evidence type="ECO:0000313" key="2">
    <source>
        <dbReference type="EMBL" id="GCE30800.1"/>
    </source>
</evidence>
<protein>
    <recommendedName>
        <fullName evidence="4">Glycosyltransferase RgtA/B/C/D-like domain-containing protein</fullName>
    </recommendedName>
</protein>
<keyword evidence="1" id="KW-1133">Transmembrane helix</keyword>
<keyword evidence="1" id="KW-0472">Membrane</keyword>
<feature type="transmembrane region" description="Helical" evidence="1">
    <location>
        <begin position="12"/>
        <end position="36"/>
    </location>
</feature>
<proteinExistence type="predicted"/>
<evidence type="ECO:0000256" key="1">
    <source>
        <dbReference type="SAM" id="Phobius"/>
    </source>
</evidence>
<feature type="transmembrane region" description="Helical" evidence="1">
    <location>
        <begin position="273"/>
        <end position="289"/>
    </location>
</feature>
<feature type="transmembrane region" description="Helical" evidence="1">
    <location>
        <begin position="216"/>
        <end position="237"/>
    </location>
</feature>
<keyword evidence="1" id="KW-0812">Transmembrane</keyword>
<dbReference type="AlphaFoldDB" id="A0A402BHM5"/>
<feature type="transmembrane region" description="Helical" evidence="1">
    <location>
        <begin position="243"/>
        <end position="261"/>
    </location>
</feature>
<feature type="transmembrane region" description="Helical" evidence="1">
    <location>
        <begin position="72"/>
        <end position="99"/>
    </location>
</feature>
<evidence type="ECO:0000313" key="3">
    <source>
        <dbReference type="Proteomes" id="UP000287171"/>
    </source>
</evidence>
<organism evidence="2 3">
    <name type="scientific">Dictyobacter alpinus</name>
    <dbReference type="NCBI Taxonomy" id="2014873"/>
    <lineage>
        <taxon>Bacteria</taxon>
        <taxon>Bacillati</taxon>
        <taxon>Chloroflexota</taxon>
        <taxon>Ktedonobacteria</taxon>
        <taxon>Ktedonobacterales</taxon>
        <taxon>Dictyobacteraceae</taxon>
        <taxon>Dictyobacter</taxon>
    </lineage>
</organism>
<feature type="transmembrane region" description="Helical" evidence="1">
    <location>
        <begin position="42"/>
        <end position="60"/>
    </location>
</feature>
<sequence length="294" mass="34128">MFFLLHRMVAKGLIHLSFPSFAWLFVFFTCGTELLYVSMQATVWFLAHLIATTFLLLYLLELIGKRRSWLIAFWLGTAALSRSTTLLAFPSSLLLIFLLERQKPLLLLKQCLIFGGVLAIFVGGMMLYNLARFGSLLEFGYSSMYVNARLVPNLTKYGQFNLHFLPTNFYYMLIQPPHILAMLPYIRFDPFGTGIFWTMPALYPLFRTFFMRPRSYLAWSLLAGCPLPIVAHLLYFNTGWYQFGYRFFLDVIPLVFLLAVLGFHERLRGYEKLVIVLSIGINIWGWFAYTCVSR</sequence>
<dbReference type="Proteomes" id="UP000287171">
    <property type="component" value="Unassembled WGS sequence"/>
</dbReference>